<dbReference type="PROSITE" id="PS51061">
    <property type="entry name" value="R3H"/>
    <property type="match status" value="1"/>
</dbReference>
<evidence type="ECO:0000259" key="4">
    <source>
        <dbReference type="PROSITE" id="PS51061"/>
    </source>
</evidence>
<dbReference type="Pfam" id="PF01424">
    <property type="entry name" value="R3H"/>
    <property type="match status" value="1"/>
</dbReference>
<evidence type="ECO:0000313" key="7">
    <source>
        <dbReference type="Proteomes" id="UP000594260"/>
    </source>
</evidence>
<feature type="compositionally biased region" description="Basic and acidic residues" evidence="2">
    <location>
        <begin position="739"/>
        <end position="752"/>
    </location>
</feature>
<feature type="compositionally biased region" description="Polar residues" evidence="2">
    <location>
        <begin position="783"/>
        <end position="801"/>
    </location>
</feature>
<feature type="compositionally biased region" description="Low complexity" evidence="2">
    <location>
        <begin position="763"/>
        <end position="778"/>
    </location>
</feature>
<dbReference type="PROSITE" id="PS51673">
    <property type="entry name" value="SUZ"/>
    <property type="match status" value="1"/>
</dbReference>
<feature type="transmembrane region" description="Helical" evidence="3">
    <location>
        <begin position="26"/>
        <end position="47"/>
    </location>
</feature>
<feature type="compositionally biased region" description="Basic and acidic residues" evidence="2">
    <location>
        <begin position="804"/>
        <end position="821"/>
    </location>
</feature>
<feature type="compositionally biased region" description="Basic and acidic residues" evidence="2">
    <location>
        <begin position="985"/>
        <end position="998"/>
    </location>
</feature>
<dbReference type="GO" id="GO:0003676">
    <property type="term" value="F:nucleic acid binding"/>
    <property type="evidence" value="ECO:0007669"/>
    <property type="project" value="UniProtKB-UniRule"/>
</dbReference>
<feature type="region of interest" description="Disordered" evidence="2">
    <location>
        <begin position="133"/>
        <end position="157"/>
    </location>
</feature>
<dbReference type="InterPro" id="IPR024771">
    <property type="entry name" value="SUZ"/>
</dbReference>
<feature type="compositionally biased region" description="Low complexity" evidence="2">
    <location>
        <begin position="902"/>
        <end position="916"/>
    </location>
</feature>
<dbReference type="Gene3D" id="3.30.1370.50">
    <property type="entry name" value="R3H-like domain"/>
    <property type="match status" value="1"/>
</dbReference>
<dbReference type="InParanoid" id="A0A7M7KGZ8"/>
<feature type="compositionally biased region" description="Low complexity" evidence="2">
    <location>
        <begin position="708"/>
        <end position="720"/>
    </location>
</feature>
<keyword evidence="3" id="KW-0472">Membrane</keyword>
<feature type="compositionally biased region" description="Gly residues" evidence="2">
    <location>
        <begin position="963"/>
        <end position="977"/>
    </location>
</feature>
<evidence type="ECO:0000256" key="3">
    <source>
        <dbReference type="SAM" id="Phobius"/>
    </source>
</evidence>
<accession>A0A7M7KGZ8</accession>
<keyword evidence="3" id="KW-1133">Transmembrane helix</keyword>
<dbReference type="SUPFAM" id="SSF82708">
    <property type="entry name" value="R3H domain"/>
    <property type="match status" value="1"/>
</dbReference>
<feature type="region of interest" description="Disordered" evidence="2">
    <location>
        <begin position="387"/>
        <end position="415"/>
    </location>
</feature>
<evidence type="ECO:0008006" key="8">
    <source>
        <dbReference type="Google" id="ProtNLM"/>
    </source>
</evidence>
<evidence type="ECO:0000259" key="5">
    <source>
        <dbReference type="PROSITE" id="PS51673"/>
    </source>
</evidence>
<dbReference type="PANTHER" id="PTHR15672:SF8">
    <property type="entry name" value="PROTEIN ENCORE"/>
    <property type="match status" value="1"/>
</dbReference>
<feature type="domain" description="R3H" evidence="4">
    <location>
        <begin position="437"/>
        <end position="500"/>
    </location>
</feature>
<proteinExistence type="predicted"/>
<evidence type="ECO:0000313" key="6">
    <source>
        <dbReference type="EnsemblMetazoa" id="XP_022666690"/>
    </source>
</evidence>
<reference evidence="6" key="1">
    <citation type="submission" date="2021-01" db="UniProtKB">
        <authorList>
            <consortium name="EnsemblMetazoa"/>
        </authorList>
    </citation>
    <scope>IDENTIFICATION</scope>
</reference>
<dbReference type="EnsemblMetazoa" id="XM_022810955">
    <property type="protein sequence ID" value="XP_022666690"/>
    <property type="gene ID" value="LOC111252679"/>
</dbReference>
<dbReference type="PANTHER" id="PTHR15672">
    <property type="entry name" value="CAMP-REGULATED PHOSPHOPROTEIN 21 RELATED R3H DOMAIN CONTAINING PROTEIN"/>
    <property type="match status" value="1"/>
</dbReference>
<dbReference type="InterPro" id="IPR051937">
    <property type="entry name" value="R3H_domain_containing"/>
</dbReference>
<organism evidence="6 7">
    <name type="scientific">Varroa destructor</name>
    <name type="common">Honeybee mite</name>
    <dbReference type="NCBI Taxonomy" id="109461"/>
    <lineage>
        <taxon>Eukaryota</taxon>
        <taxon>Metazoa</taxon>
        <taxon>Ecdysozoa</taxon>
        <taxon>Arthropoda</taxon>
        <taxon>Chelicerata</taxon>
        <taxon>Arachnida</taxon>
        <taxon>Acari</taxon>
        <taxon>Parasitiformes</taxon>
        <taxon>Mesostigmata</taxon>
        <taxon>Gamasina</taxon>
        <taxon>Dermanyssoidea</taxon>
        <taxon>Varroidae</taxon>
        <taxon>Varroa</taxon>
    </lineage>
</organism>
<dbReference type="OrthoDB" id="278430at2759"/>
<feature type="compositionally biased region" description="Gly residues" evidence="2">
    <location>
        <begin position="940"/>
        <end position="954"/>
    </location>
</feature>
<dbReference type="Proteomes" id="UP000594260">
    <property type="component" value="Unplaced"/>
</dbReference>
<evidence type="ECO:0000256" key="1">
    <source>
        <dbReference type="ARBA" id="ARBA00022553"/>
    </source>
</evidence>
<dbReference type="GeneID" id="111252679"/>
<dbReference type="SMART" id="SM00393">
    <property type="entry name" value="R3H"/>
    <property type="match status" value="1"/>
</dbReference>
<keyword evidence="1" id="KW-0597">Phosphoprotein</keyword>
<feature type="compositionally biased region" description="Low complexity" evidence="2">
    <location>
        <begin position="391"/>
        <end position="415"/>
    </location>
</feature>
<feature type="domain" description="SUZ" evidence="5">
    <location>
        <begin position="525"/>
        <end position="614"/>
    </location>
</feature>
<dbReference type="CDD" id="cd02642">
    <property type="entry name" value="R3H_encore_like"/>
    <property type="match status" value="1"/>
</dbReference>
<feature type="compositionally biased region" description="Pro residues" evidence="2">
    <location>
        <begin position="137"/>
        <end position="147"/>
    </location>
</feature>
<dbReference type="KEGG" id="vde:111252679"/>
<dbReference type="RefSeq" id="XP_022666690.1">
    <property type="nucleotide sequence ID" value="XM_022810955.1"/>
</dbReference>
<protein>
    <recommendedName>
        <fullName evidence="8">R3H domain-containing protein</fullName>
    </recommendedName>
</protein>
<feature type="compositionally biased region" description="Low complexity" evidence="2">
    <location>
        <begin position="924"/>
        <end position="939"/>
    </location>
</feature>
<dbReference type="Pfam" id="PF12752">
    <property type="entry name" value="SUZ"/>
    <property type="match status" value="1"/>
</dbReference>
<evidence type="ECO:0000256" key="2">
    <source>
        <dbReference type="SAM" id="MobiDB-lite"/>
    </source>
</evidence>
<keyword evidence="3" id="KW-0812">Transmembrane</keyword>
<feature type="compositionally biased region" description="Low complexity" evidence="2">
    <location>
        <begin position="828"/>
        <end position="838"/>
    </location>
</feature>
<keyword evidence="7" id="KW-1185">Reference proteome</keyword>
<feature type="compositionally biased region" description="Basic residues" evidence="2">
    <location>
        <begin position="848"/>
        <end position="859"/>
    </location>
</feature>
<dbReference type="InterPro" id="IPR036867">
    <property type="entry name" value="R3H_dom_sf"/>
</dbReference>
<dbReference type="InterPro" id="IPR001374">
    <property type="entry name" value="R3H_dom"/>
</dbReference>
<feature type="region of interest" description="Disordered" evidence="2">
    <location>
        <begin position="516"/>
        <end position="541"/>
    </location>
</feature>
<feature type="region of interest" description="Disordered" evidence="2">
    <location>
        <begin position="693"/>
        <end position="1018"/>
    </location>
</feature>
<name>A0A7M7KGZ8_VARDE</name>
<sequence length="1444" mass="147403">MNFTPRKTNHIYATASIAHAWFTHHYLTSFNFLLSFLLLTLYVSLLFCSFRDETSPPPDETPLVKLHATHSEDNACISASCSSTTCSGAVAAGGCTSASTASTASGGCPTVAPFAPLPPSTTTTPATITVAAAAPSPLGPGGPPGPGPGSGGPGPAAVVTVGPPPPIAVAQPGPVGNVGVVGIGVPVGVGVGLNVGVNMGVGVPGGAGAPPHPQTLPLGVGAVGLQQPQPPQQQQPTPAIHVIGVLGGGPTCDAALCDNNGPVPAQPAMRMVDVQPLAPLGATAVTTAMVPDCGGPTGGGAPGGGNGPLRPGVQLTGQLTTAAGQVVVTTAGVAGSPSPDGAGSGKELLGVGAPAVNVICASPNISVNSAHQRRHKFHMGYLTTWSGGSQGSSSVESSSTWPLSRDSSTDTASFTDSTGTDLEAFIVETLHKNHKERSMMLRLEQDLIALLNDQGRTSHKFSPMTSYHRMIVHRCAAFFGLDHNVDTSGQSVIVSKTKHSRVPERRFQEYLNSPPLELYSTGRTGGPDSRPSASCQPHWTSDPAMLSVKKLNILKRDNSKEKDDKDNTSGRTCWLSDGCGNKAFHGLEGRRCRSMEEREEHYNLVRERIFKGGSLDDRATALSTSTSPVDPVQSLLPSPRGVVIPAEGVAPGVVSGELVISGAAARTTPEVVSVVVSSMPAVVNDTSESITSIGISVHDGGSDPDNPSPSSTSTSATVRPSSEKDNNGLNIAVEGGSDTAEKAKEIEEDTTKRSAPSDSESGRQPLQQTQQLPPQQQQRRSESSTNISPADQLSVSMQNMAVQEVKKDEVRSQPSRTRDHPQPQQQYNNSSSSNNNSNKCHRGDDQQHHHHHHHTHLVHAPHSQGVGGGGAQTHNGPAVSGGSGRHHGGSQGYHHNNHHHVSGSGQQHHSQQHQQHFGGGGVAHGAYGHAGIQTSAHGGIVHGSGGPHSGGGGAHMPFRQGAAGSGGGGGASGGGGRNYNQRDAQTFKDNRSPPDWKQHQSPQGSQGHAGLVDYRTMDGHTPDKMLHGYVHGGGHPHAAAAAAHAAAAAAAHTQGQLFAVQPVAADMNGPPHGVTEQWVHVPPYVNQLTTSQGIATYLNHQQQYTAAAPAPTMYYVPSNHCAVWQPVSMPPGSHGGAQLQPTQIAQVAPVGQMSQMAQMGQHGVPGEHGSVVPLLGSVSMPLVPPGVSPPMLALGPNGQVLPLPPGHTVQALQAVPNVQSVQGVPAAMGHPHPAAAHSGHHHINHQMNGAQVMSPPPPPGAPMRAATPGQCLLPTPLPQGTASSGGAATAATPIGLAVTGPAGGPGPTAHASAAHAHAVPATPGQQIVIAPPMCAQYGQSVWPPAGPIYCYSALRPTGQYYTLSYAPAPGTSTAALGPNGPPAYSPGGASASGRALPPTTCPTSVPIMTPANAQYGVAGVIPLTAAGSATPGQVRFAGPSILNL</sequence>